<organism evidence="7 8">
    <name type="scientific">Pseudodesulfovibrio aespoeensis (strain ATCC 700646 / DSM 10631 / Aspo-2)</name>
    <name type="common">Desulfovibrio aespoeensis</name>
    <dbReference type="NCBI Taxonomy" id="643562"/>
    <lineage>
        <taxon>Bacteria</taxon>
        <taxon>Pseudomonadati</taxon>
        <taxon>Thermodesulfobacteriota</taxon>
        <taxon>Desulfovibrionia</taxon>
        <taxon>Desulfovibrionales</taxon>
        <taxon>Desulfovibrionaceae</taxon>
    </lineage>
</organism>
<dbReference type="GO" id="GO:0003951">
    <property type="term" value="F:NAD+ kinase activity"/>
    <property type="evidence" value="ECO:0007669"/>
    <property type="project" value="UniProtKB-UniRule"/>
</dbReference>
<gene>
    <name evidence="6" type="primary">nadK</name>
    <name evidence="7" type="ordered locus">Daes_2128</name>
</gene>
<feature type="binding site" evidence="6">
    <location>
        <begin position="76"/>
        <end position="77"/>
    </location>
    <ligand>
        <name>NAD(+)</name>
        <dbReference type="ChEBI" id="CHEBI:57540"/>
    </ligand>
</feature>
<dbReference type="InterPro" id="IPR016064">
    <property type="entry name" value="NAD/diacylglycerol_kinase_sf"/>
</dbReference>
<dbReference type="AlphaFoldDB" id="E6VS89"/>
<feature type="binding site" evidence="6">
    <location>
        <position position="180"/>
    </location>
    <ligand>
        <name>NAD(+)</name>
        <dbReference type="ChEBI" id="CHEBI:57540"/>
    </ligand>
</feature>
<dbReference type="OrthoDB" id="9774737at2"/>
<feature type="binding site" evidence="6">
    <location>
        <position position="250"/>
    </location>
    <ligand>
        <name>NAD(+)</name>
        <dbReference type="ChEBI" id="CHEBI:57540"/>
    </ligand>
</feature>
<keyword evidence="6" id="KW-0067">ATP-binding</keyword>
<keyword evidence="6" id="KW-0963">Cytoplasm</keyword>
<keyword evidence="6" id="KW-0547">Nucleotide-binding</keyword>
<dbReference type="STRING" id="643562.Daes_2128"/>
<evidence type="ECO:0000313" key="7">
    <source>
        <dbReference type="EMBL" id="ADU63134.1"/>
    </source>
</evidence>
<comment type="catalytic activity">
    <reaction evidence="5 6">
        <text>NAD(+) + ATP = ADP + NADP(+) + H(+)</text>
        <dbReference type="Rhea" id="RHEA:18629"/>
        <dbReference type="ChEBI" id="CHEBI:15378"/>
        <dbReference type="ChEBI" id="CHEBI:30616"/>
        <dbReference type="ChEBI" id="CHEBI:57540"/>
        <dbReference type="ChEBI" id="CHEBI:58349"/>
        <dbReference type="ChEBI" id="CHEBI:456216"/>
        <dbReference type="EC" id="2.7.1.23"/>
    </reaction>
</comment>
<dbReference type="HOGENOM" id="CLU_008831_0_0_7"/>
<keyword evidence="2 6" id="KW-0418">Kinase</keyword>
<dbReference type="Pfam" id="PF01513">
    <property type="entry name" value="NAD_kinase"/>
    <property type="match status" value="1"/>
</dbReference>
<reference evidence="7 8" key="2">
    <citation type="journal article" date="2014" name="Genome Announc.">
        <title>Complete Genome Sequence of the Subsurface, Mesophilic Sulfate-Reducing Bacterium Desulfovibrio aespoeensis Aspo-2.</title>
        <authorList>
            <person name="Pedersen K."/>
            <person name="Bengtsson A."/>
            <person name="Edlund J."/>
            <person name="Rabe L."/>
            <person name="Hazen T."/>
            <person name="Chakraborty R."/>
            <person name="Goodwin L."/>
            <person name="Shapiro N."/>
        </authorList>
    </citation>
    <scope>NUCLEOTIDE SEQUENCE [LARGE SCALE GENOMIC DNA]</scope>
    <source>
        <strain evidence="8">ATCC 700646 / DSM 10631 / Aspo-2</strain>
    </source>
</reference>
<feature type="binding site" evidence="6">
    <location>
        <begin position="150"/>
        <end position="151"/>
    </location>
    <ligand>
        <name>NAD(+)</name>
        <dbReference type="ChEBI" id="CHEBI:57540"/>
    </ligand>
</feature>
<dbReference type="SUPFAM" id="SSF111331">
    <property type="entry name" value="NAD kinase/diacylglycerol kinase-like"/>
    <property type="match status" value="1"/>
</dbReference>
<dbReference type="Gene3D" id="3.40.50.10330">
    <property type="entry name" value="Probable inorganic polyphosphate/atp-NAD kinase, domain 1"/>
    <property type="match status" value="1"/>
</dbReference>
<dbReference type="EMBL" id="CP002431">
    <property type="protein sequence ID" value="ADU63134.1"/>
    <property type="molecule type" value="Genomic_DNA"/>
</dbReference>
<dbReference type="GO" id="GO:0019674">
    <property type="term" value="P:NAD+ metabolic process"/>
    <property type="evidence" value="ECO:0007669"/>
    <property type="project" value="InterPro"/>
</dbReference>
<dbReference type="Pfam" id="PF20143">
    <property type="entry name" value="NAD_kinase_C"/>
    <property type="match status" value="1"/>
</dbReference>
<dbReference type="eggNOG" id="COG0061">
    <property type="taxonomic scope" value="Bacteria"/>
</dbReference>
<dbReference type="GO" id="GO:0046872">
    <property type="term" value="F:metal ion binding"/>
    <property type="evidence" value="ECO:0007669"/>
    <property type="project" value="UniProtKB-UniRule"/>
</dbReference>
<dbReference type="GO" id="GO:0006741">
    <property type="term" value="P:NADP+ biosynthetic process"/>
    <property type="evidence" value="ECO:0007669"/>
    <property type="project" value="UniProtKB-UniRule"/>
</dbReference>
<name>E6VS89_PSEA9</name>
<dbReference type="GO" id="GO:0005524">
    <property type="term" value="F:ATP binding"/>
    <property type="evidence" value="ECO:0007669"/>
    <property type="project" value="UniProtKB-KW"/>
</dbReference>
<evidence type="ECO:0000256" key="3">
    <source>
        <dbReference type="ARBA" id="ARBA00022857"/>
    </source>
</evidence>
<feature type="active site" description="Proton acceptor" evidence="6">
    <location>
        <position position="76"/>
    </location>
</feature>
<reference evidence="8" key="1">
    <citation type="submission" date="2010-12" db="EMBL/GenBank/DDBJ databases">
        <title>Complete sequence of Desulfovibrio aespoeensis Aspo-2.</title>
        <authorList>
            <consortium name="US DOE Joint Genome Institute"/>
            <person name="Lucas S."/>
            <person name="Copeland A."/>
            <person name="Lapidus A."/>
            <person name="Cheng J.-F."/>
            <person name="Goodwin L."/>
            <person name="Pitluck S."/>
            <person name="Chertkov O."/>
            <person name="Misra M."/>
            <person name="Detter J.C."/>
            <person name="Han C."/>
            <person name="Tapia R."/>
            <person name="Land M."/>
            <person name="Hauser L."/>
            <person name="Kyrpides N."/>
            <person name="Ivanova N."/>
            <person name="Ovchinnikova G."/>
            <person name="Pedersen K."/>
            <person name="Jagevall S."/>
            <person name="Hazen T."/>
            <person name="Woyke T."/>
        </authorList>
    </citation>
    <scope>NUCLEOTIDE SEQUENCE [LARGE SCALE GENOMIC DNA]</scope>
    <source>
        <strain evidence="8">ATCC 700646 / DSM 10631 / Aspo-2</strain>
    </source>
</reference>
<evidence type="ECO:0000256" key="4">
    <source>
        <dbReference type="ARBA" id="ARBA00023027"/>
    </source>
</evidence>
<dbReference type="InterPro" id="IPR002504">
    <property type="entry name" value="NADK"/>
</dbReference>
<evidence type="ECO:0000313" key="8">
    <source>
        <dbReference type="Proteomes" id="UP000002191"/>
    </source>
</evidence>
<accession>E6VS89</accession>
<comment type="similarity">
    <text evidence="6">Belongs to the NAD kinase family.</text>
</comment>
<evidence type="ECO:0000256" key="5">
    <source>
        <dbReference type="ARBA" id="ARBA00047925"/>
    </source>
</evidence>
<evidence type="ECO:0000256" key="1">
    <source>
        <dbReference type="ARBA" id="ARBA00022679"/>
    </source>
</evidence>
<dbReference type="GO" id="GO:0051287">
    <property type="term" value="F:NAD binding"/>
    <property type="evidence" value="ECO:0007669"/>
    <property type="project" value="UniProtKB-ARBA"/>
</dbReference>
<proteinExistence type="inferred from homology"/>
<dbReference type="PANTHER" id="PTHR20275">
    <property type="entry name" value="NAD KINASE"/>
    <property type="match status" value="1"/>
</dbReference>
<comment type="cofactor">
    <cofactor evidence="6">
        <name>a divalent metal cation</name>
        <dbReference type="ChEBI" id="CHEBI:60240"/>
    </cofactor>
</comment>
<comment type="function">
    <text evidence="6">Involved in the regulation of the intracellular balance of NAD and NADP, and is a key enzyme in the biosynthesis of NADP. Catalyzes specifically the phosphorylation on 2'-hydroxyl of the adenosine moiety of NAD to yield NADP.</text>
</comment>
<keyword evidence="8" id="KW-1185">Reference proteome</keyword>
<dbReference type="HAMAP" id="MF_00361">
    <property type="entry name" value="NAD_kinase"/>
    <property type="match status" value="1"/>
</dbReference>
<dbReference type="InterPro" id="IPR017437">
    <property type="entry name" value="ATP-NAD_kinase_PpnK-typ_C"/>
</dbReference>
<feature type="binding site" evidence="6">
    <location>
        <position position="178"/>
    </location>
    <ligand>
        <name>NAD(+)</name>
        <dbReference type="ChEBI" id="CHEBI:57540"/>
    </ligand>
</feature>
<dbReference type="EC" id="2.7.1.23" evidence="6"/>
<feature type="binding site" evidence="6">
    <location>
        <begin position="191"/>
        <end position="196"/>
    </location>
    <ligand>
        <name>NAD(+)</name>
        <dbReference type="ChEBI" id="CHEBI:57540"/>
    </ligand>
</feature>
<keyword evidence="1 6" id="KW-0808">Transferase</keyword>
<comment type="subcellular location">
    <subcellularLocation>
        <location evidence="6">Cytoplasm</location>
    </subcellularLocation>
</comment>
<evidence type="ECO:0000256" key="6">
    <source>
        <dbReference type="HAMAP-Rule" id="MF_00361"/>
    </source>
</evidence>
<dbReference type="Proteomes" id="UP000002191">
    <property type="component" value="Chromosome"/>
</dbReference>
<protein>
    <recommendedName>
        <fullName evidence="6">NAD kinase</fullName>
        <ecNumber evidence="6">2.7.1.23</ecNumber>
    </recommendedName>
    <alternativeName>
        <fullName evidence="6">ATP-dependent NAD kinase</fullName>
    </alternativeName>
</protein>
<dbReference type="PANTHER" id="PTHR20275:SF0">
    <property type="entry name" value="NAD KINASE"/>
    <property type="match status" value="1"/>
</dbReference>
<dbReference type="InterPro" id="IPR017438">
    <property type="entry name" value="ATP-NAD_kinase_N"/>
</dbReference>
<dbReference type="GO" id="GO:0005737">
    <property type="term" value="C:cytoplasm"/>
    <property type="evidence" value="ECO:0007669"/>
    <property type="project" value="UniProtKB-SubCell"/>
</dbReference>
<evidence type="ECO:0000256" key="2">
    <source>
        <dbReference type="ARBA" id="ARBA00022777"/>
    </source>
</evidence>
<dbReference type="Gene3D" id="2.60.200.30">
    <property type="entry name" value="Probable inorganic polyphosphate/atp-NAD kinase, domain 2"/>
    <property type="match status" value="1"/>
</dbReference>
<comment type="caution">
    <text evidence="6">Lacks conserved residue(s) required for the propagation of feature annotation.</text>
</comment>
<feature type="binding site" evidence="6">
    <location>
        <position position="161"/>
    </location>
    <ligand>
        <name>NAD(+)</name>
        <dbReference type="ChEBI" id="CHEBI:57540"/>
    </ligand>
</feature>
<keyword evidence="3 6" id="KW-0521">NADP</keyword>
<dbReference type="KEGG" id="das:Daes_2128"/>
<sequence length="293" mass="30155">MSHRLAQILVVTRPNDVAATALGAEMAGFLSASGVRAAVCEHRPDTCPALGTGSDRVGFGPGPGDKPDLVVVLGGDGTFIAVARGMLGLGVPFVGVNLGRVGFLAQLARDRWKPWLQAAIGNGVSVSSRLALRYDVVRGGGVVHSGLAVNDIVVGRGVLARLVRLGLAYGGIDVASFRADGLIIATPTGSSAYGASAGGPLVHADLFAYCVTAVCPFLSGFKPMVLPATGECAVRVEDAASGITLTEDGQASFALETGDEVRVGRSPSDLLVVDMGPRAYFEKLKRHGFLTEK</sequence>
<keyword evidence="4 6" id="KW-0520">NAD</keyword>